<dbReference type="PROSITE" id="PS51635">
    <property type="entry name" value="PNPLA"/>
    <property type="match status" value="1"/>
</dbReference>
<dbReference type="SUPFAM" id="SSF51905">
    <property type="entry name" value="FAD/NAD(P)-binding domain"/>
    <property type="match status" value="2"/>
</dbReference>
<keyword evidence="6" id="KW-0442">Lipid degradation</keyword>
<feature type="active site" description="Nucleophile" evidence="6">
    <location>
        <position position="448"/>
    </location>
</feature>
<keyword evidence="3" id="KW-0274">FAD</keyword>
<dbReference type="InterPro" id="IPR002641">
    <property type="entry name" value="PNPLA_dom"/>
</dbReference>
<dbReference type="GO" id="GO:0016651">
    <property type="term" value="F:oxidoreductase activity, acting on NAD(P)H"/>
    <property type="evidence" value="ECO:0007669"/>
    <property type="project" value="TreeGrafter"/>
</dbReference>
<dbReference type="Pfam" id="PF14759">
    <property type="entry name" value="Reductase_C"/>
    <property type="match status" value="1"/>
</dbReference>
<comment type="caution">
    <text evidence="8">The sequence shown here is derived from an EMBL/GenBank/DDBJ whole genome shotgun (WGS) entry which is preliminary data.</text>
</comment>
<feature type="short sequence motif" description="GXGXXG" evidence="6">
    <location>
        <begin position="419"/>
        <end position="424"/>
    </location>
</feature>
<keyword evidence="4" id="KW-0560">Oxidoreductase</keyword>
<dbReference type="PANTHER" id="PTHR43557">
    <property type="entry name" value="APOPTOSIS-INDUCING FACTOR 1"/>
    <property type="match status" value="1"/>
</dbReference>
<dbReference type="AlphaFoldDB" id="A0A158KTZ3"/>
<keyword evidence="9" id="KW-1185">Reference proteome</keyword>
<evidence type="ECO:0000256" key="5">
    <source>
        <dbReference type="ARBA" id="ARBA00023098"/>
    </source>
</evidence>
<dbReference type="Gene3D" id="3.30.390.30">
    <property type="match status" value="1"/>
</dbReference>
<keyword evidence="5 6" id="KW-0443">Lipid metabolism</keyword>
<reference evidence="8" key="1">
    <citation type="submission" date="2016-01" db="EMBL/GenBank/DDBJ databases">
        <authorList>
            <person name="Peeters C."/>
        </authorList>
    </citation>
    <scope>NUCLEOTIDE SEQUENCE [LARGE SCALE GENOMIC DNA]</scope>
    <source>
        <strain evidence="8">LMG 22940</strain>
    </source>
</reference>
<dbReference type="InterPro" id="IPR028202">
    <property type="entry name" value="Reductase_C"/>
</dbReference>
<dbReference type="Gene3D" id="3.40.1090.10">
    <property type="entry name" value="Cytosolic phospholipase A2 catalytic domain"/>
    <property type="match status" value="2"/>
</dbReference>
<evidence type="ECO:0000256" key="6">
    <source>
        <dbReference type="PROSITE-ProRule" id="PRU01161"/>
    </source>
</evidence>
<dbReference type="InterPro" id="IPR036188">
    <property type="entry name" value="FAD/NAD-bd_sf"/>
</dbReference>
<dbReference type="EMBL" id="FCON02000147">
    <property type="protein sequence ID" value="SAL83891.1"/>
    <property type="molecule type" value="Genomic_DNA"/>
</dbReference>
<name>A0A158KTZ3_9BURK</name>
<dbReference type="InterPro" id="IPR023753">
    <property type="entry name" value="FAD/NAD-binding_dom"/>
</dbReference>
<dbReference type="InterPro" id="IPR021095">
    <property type="entry name" value="DUF3734"/>
</dbReference>
<evidence type="ECO:0000256" key="3">
    <source>
        <dbReference type="ARBA" id="ARBA00022827"/>
    </source>
</evidence>
<gene>
    <name evidence="8" type="ORF">AWB68_07085</name>
</gene>
<dbReference type="Pfam" id="PF12536">
    <property type="entry name" value="DUF3734"/>
    <property type="match status" value="1"/>
</dbReference>
<dbReference type="Proteomes" id="UP000054770">
    <property type="component" value="Unassembled WGS sequence"/>
</dbReference>
<dbReference type="CDD" id="cd07209">
    <property type="entry name" value="Pat_hypo_Ecoli_Z1214_like"/>
    <property type="match status" value="1"/>
</dbReference>
<dbReference type="Pfam" id="PF01734">
    <property type="entry name" value="Patatin"/>
    <property type="match status" value="1"/>
</dbReference>
<evidence type="ECO:0000256" key="4">
    <source>
        <dbReference type="ARBA" id="ARBA00023002"/>
    </source>
</evidence>
<evidence type="ECO:0000313" key="8">
    <source>
        <dbReference type="EMBL" id="SAL83891.1"/>
    </source>
</evidence>
<dbReference type="RefSeq" id="WP_087648948.1">
    <property type="nucleotide sequence ID" value="NZ_FCON02000147.1"/>
</dbReference>
<evidence type="ECO:0000256" key="1">
    <source>
        <dbReference type="ARBA" id="ARBA00001974"/>
    </source>
</evidence>
<protein>
    <submittedName>
        <fullName evidence="8">Bifunctional pyridine nucleotide-disulfide oxidoreductase/patatin-like phospholipase</fullName>
    </submittedName>
</protein>
<dbReference type="GO" id="GO:0016787">
    <property type="term" value="F:hydrolase activity"/>
    <property type="evidence" value="ECO:0007669"/>
    <property type="project" value="UniProtKB-UniRule"/>
</dbReference>
<dbReference type="PRINTS" id="PR00368">
    <property type="entry name" value="FADPNR"/>
</dbReference>
<keyword evidence="2" id="KW-0285">Flavoprotein</keyword>
<dbReference type="InterPro" id="IPR050446">
    <property type="entry name" value="FAD-oxidoreductase/Apoptosis"/>
</dbReference>
<feature type="short sequence motif" description="DGA/G" evidence="6">
    <location>
        <begin position="601"/>
        <end position="603"/>
    </location>
</feature>
<proteinExistence type="predicted"/>
<dbReference type="InterPro" id="IPR016156">
    <property type="entry name" value="FAD/NAD-linked_Rdtase_dimer_sf"/>
</dbReference>
<dbReference type="InterPro" id="IPR016035">
    <property type="entry name" value="Acyl_Trfase/lysoPLipase"/>
</dbReference>
<evidence type="ECO:0000256" key="2">
    <source>
        <dbReference type="ARBA" id="ARBA00022630"/>
    </source>
</evidence>
<dbReference type="OrthoDB" id="9770965at2"/>
<evidence type="ECO:0000259" key="7">
    <source>
        <dbReference type="PROSITE" id="PS51635"/>
    </source>
</evidence>
<accession>A0A158KTZ3</accession>
<keyword evidence="6" id="KW-0378">Hydrolase</keyword>
<feature type="active site" description="Proton acceptor" evidence="6">
    <location>
        <position position="601"/>
    </location>
</feature>
<organism evidence="8 9">
    <name type="scientific">Caballeronia choica</name>
    <dbReference type="NCBI Taxonomy" id="326476"/>
    <lineage>
        <taxon>Bacteria</taxon>
        <taxon>Pseudomonadati</taxon>
        <taxon>Pseudomonadota</taxon>
        <taxon>Betaproteobacteria</taxon>
        <taxon>Burkholderiales</taxon>
        <taxon>Burkholderiaceae</taxon>
        <taxon>Caballeronia</taxon>
    </lineage>
</organism>
<comment type="cofactor">
    <cofactor evidence="1">
        <name>FAD</name>
        <dbReference type="ChEBI" id="CHEBI:57692"/>
    </cofactor>
</comment>
<evidence type="ECO:0000313" key="9">
    <source>
        <dbReference type="Proteomes" id="UP000054770"/>
    </source>
</evidence>
<dbReference type="SUPFAM" id="SSF52151">
    <property type="entry name" value="FabD/lysophospholipase-like"/>
    <property type="match status" value="1"/>
</dbReference>
<comment type="caution">
    <text evidence="6">Lacks conserved residue(s) required for the propagation of feature annotation.</text>
</comment>
<dbReference type="GO" id="GO:0016042">
    <property type="term" value="P:lipid catabolic process"/>
    <property type="evidence" value="ECO:0007669"/>
    <property type="project" value="UniProtKB-UniRule"/>
</dbReference>
<dbReference type="Gene3D" id="3.50.50.60">
    <property type="entry name" value="FAD/NAD(P)-binding domain"/>
    <property type="match status" value="2"/>
</dbReference>
<feature type="domain" description="PNPLA" evidence="7">
    <location>
        <begin position="415"/>
        <end position="614"/>
    </location>
</feature>
<dbReference type="PRINTS" id="PR00411">
    <property type="entry name" value="PNDRDTASEI"/>
</dbReference>
<dbReference type="GO" id="GO:0005737">
    <property type="term" value="C:cytoplasm"/>
    <property type="evidence" value="ECO:0007669"/>
    <property type="project" value="TreeGrafter"/>
</dbReference>
<dbReference type="Pfam" id="PF07992">
    <property type="entry name" value="Pyr_redox_2"/>
    <property type="match status" value="1"/>
</dbReference>
<dbReference type="SUPFAM" id="SSF55424">
    <property type="entry name" value="FAD/NAD-linked reductases, dimerisation (C-terminal) domain"/>
    <property type="match status" value="1"/>
</dbReference>
<dbReference type="PANTHER" id="PTHR43557:SF2">
    <property type="entry name" value="RIESKE DOMAIN-CONTAINING PROTEIN-RELATED"/>
    <property type="match status" value="1"/>
</dbReference>
<sequence length="751" mass="82569">MTTHSVDYLLVGGGLASATAARTLRNEDVGASIAIICGETFPPYQRPPLTKGFLGGTLDVSQITVHPAAFYSERKINVVLGTHAVHVDAKAHAVRTDTQETIIYRKLLIATGASPRIPDLPNAELRGIYYLHSIGDAIAIRSAVRSAKRAIVLGASFVGLEAATSLHALGLHVTVIERDLRVLSSLQAPVLSDYFAACCKERGIELLVNCELRRFVGEDTIEAVVTGRGELINCDFLLVAIGVTPNCEFLLDSGIVLNNGIVVDQFLQTSDADVFAAGDVANFYDPVFGLQRRIEHWDNATRQGRLAAKNMLGRRLPYRDVSMFYGDLFDVPYNFLGRPDDATEMVERGSLAARSYSLLYLKNDVLCAVFSVGRPPEETSTSEELIRQHTNLHASKNRLPDLHFALDSLPSQTVVILQGGGALGAFECGAIEALEEQGVVPDVIAAVSIGALNGAIIASHPGHAAAPLAEFWRELSIAVPEALSPCLHQAIISWHVFCLGVPNFFRPRWWRFPNNLESLPPRWTSLYDPEPITRLIDRYVDFDALVTSPVRLLISAVDVETGELRIFDSYVDRLGPAHLLASGSLPPGLPWTKVDGRPYWDGGIVSNSPLELVIERCGAVGKRVFTIDLFSGTKSLPTNLLEVMLRRDEIVYTDRVRNDLRLEEYANDFSELVKEIMSHLDAQTARQILQKPHFIRLMGNRAPIHITRIELLDEASGSVAREYDFAAVTVSRLRRQGYRAALAALARSRRA</sequence>